<feature type="region of interest" description="Disordered" evidence="1">
    <location>
        <begin position="272"/>
        <end position="306"/>
    </location>
</feature>
<reference evidence="2 3" key="1">
    <citation type="submission" date="2015-08" db="EMBL/GenBank/DDBJ databases">
        <title>Ancestral chromatin configuration constrains chromatin evolution on differentiating sex chromosomes in Drosophila.</title>
        <authorList>
            <person name="Zhou Q."/>
            <person name="Bachtrog D."/>
        </authorList>
    </citation>
    <scope>NUCLEOTIDE SEQUENCE [LARGE SCALE GENOMIC DNA]</scope>
    <source>
        <tissue evidence="2">Whole larvae</tissue>
    </source>
</reference>
<evidence type="ECO:0000313" key="3">
    <source>
        <dbReference type="Proteomes" id="UP000494163"/>
    </source>
</evidence>
<evidence type="ECO:0000313" key="2">
    <source>
        <dbReference type="EMBL" id="ALC46352.1"/>
    </source>
</evidence>
<sequence length="450" mass="51266">MLNGKFYTGLPPKMVERQGGVGRNRQESHFFWPDDSQKSSATETRVQRRNSLQLESKPAPIKSTMQLEPSSADVDTRQMFHKEFAKSSIQFYDNLQPNSNNNSRQRFLNRARREVTPKLTAVDSPRSPTPPKQAAPSLSRCKQAYSSTIQFYDYDNEADNRRATPKLDMNNKREMELNLKNSPKLQVKHNVRHLSVERELPIVTKKPLNDADQLRQVLPKRILKAQRAEPVLEDHFDDYMQKSMRQLQLRNAAPYKKHVTYNEQAAEYAYYDDELEPPPPPQHESNSQLRLPNMRTGSGQQQRQQPLPFMEVARSRSLNNIKSLNNYNKNSHNNYGNNNHYINDSNNNNSSSNTYLRKSLPKLPEPRTLRTQRYDIDDTPAIATATVGAATEATILEQQQPSDPRKHLRSSLCFNGDALVVNVGAAQSTSAAALARRSSAGQRINVGLPD</sequence>
<feature type="compositionally biased region" description="Low complexity" evidence="1">
    <location>
        <begin position="323"/>
        <end position="353"/>
    </location>
</feature>
<dbReference type="AlphaFoldDB" id="A0A0M4ELV8"/>
<keyword evidence="3" id="KW-1185">Reference proteome</keyword>
<name>A0A0M4ELV8_DROBS</name>
<feature type="region of interest" description="Disordered" evidence="1">
    <location>
        <begin position="323"/>
        <end position="359"/>
    </location>
</feature>
<dbReference type="EMBL" id="CP012526">
    <property type="protein sequence ID" value="ALC46352.1"/>
    <property type="molecule type" value="Genomic_DNA"/>
</dbReference>
<feature type="compositionally biased region" description="Polar residues" evidence="1">
    <location>
        <begin position="283"/>
        <end position="305"/>
    </location>
</feature>
<dbReference type="Proteomes" id="UP000494163">
    <property type="component" value="Chromosome 3R"/>
</dbReference>
<accession>A0A0M4ELV8</accession>
<dbReference type="OMA" id="PTQNNAR"/>
<dbReference type="OrthoDB" id="7791718at2759"/>
<gene>
    <name evidence="2" type="ORF">Dbus_chr3Rg1102</name>
</gene>
<feature type="region of interest" description="Disordered" evidence="1">
    <location>
        <begin position="1"/>
        <end position="70"/>
    </location>
</feature>
<proteinExistence type="predicted"/>
<feature type="region of interest" description="Disordered" evidence="1">
    <location>
        <begin position="118"/>
        <end position="139"/>
    </location>
</feature>
<feature type="compositionally biased region" description="Polar residues" evidence="1">
    <location>
        <begin position="38"/>
        <end position="54"/>
    </location>
</feature>
<organism evidence="2 3">
    <name type="scientific">Drosophila busckii</name>
    <name type="common">Fruit fly</name>
    <dbReference type="NCBI Taxonomy" id="30019"/>
    <lineage>
        <taxon>Eukaryota</taxon>
        <taxon>Metazoa</taxon>
        <taxon>Ecdysozoa</taxon>
        <taxon>Arthropoda</taxon>
        <taxon>Hexapoda</taxon>
        <taxon>Insecta</taxon>
        <taxon>Pterygota</taxon>
        <taxon>Neoptera</taxon>
        <taxon>Endopterygota</taxon>
        <taxon>Diptera</taxon>
        <taxon>Brachycera</taxon>
        <taxon>Muscomorpha</taxon>
        <taxon>Ephydroidea</taxon>
        <taxon>Drosophilidae</taxon>
        <taxon>Drosophila</taxon>
    </lineage>
</organism>
<protein>
    <submittedName>
        <fullName evidence="2">CG15546</fullName>
    </submittedName>
</protein>
<evidence type="ECO:0000256" key="1">
    <source>
        <dbReference type="SAM" id="MobiDB-lite"/>
    </source>
</evidence>